<dbReference type="EMBL" id="GBXM01095623">
    <property type="protein sequence ID" value="JAH12954.1"/>
    <property type="molecule type" value="Transcribed_RNA"/>
</dbReference>
<sequence length="33" mass="3617">MAKTKARAVQLGSLISLLLSSANKTHRPQRNLL</sequence>
<reference evidence="1" key="2">
    <citation type="journal article" date="2015" name="Fish Shellfish Immunol.">
        <title>Early steps in the European eel (Anguilla anguilla)-Vibrio vulnificus interaction in the gills: Role of the RtxA13 toxin.</title>
        <authorList>
            <person name="Callol A."/>
            <person name="Pajuelo D."/>
            <person name="Ebbesson L."/>
            <person name="Teles M."/>
            <person name="MacKenzie S."/>
            <person name="Amaro C."/>
        </authorList>
    </citation>
    <scope>NUCLEOTIDE SEQUENCE</scope>
</reference>
<evidence type="ECO:0000313" key="1">
    <source>
        <dbReference type="EMBL" id="JAH12954.1"/>
    </source>
</evidence>
<protein>
    <submittedName>
        <fullName evidence="1">Uncharacterized protein</fullName>
    </submittedName>
</protein>
<dbReference type="AlphaFoldDB" id="A0A0E9Q882"/>
<proteinExistence type="predicted"/>
<organism evidence="1">
    <name type="scientific">Anguilla anguilla</name>
    <name type="common">European freshwater eel</name>
    <name type="synonym">Muraena anguilla</name>
    <dbReference type="NCBI Taxonomy" id="7936"/>
    <lineage>
        <taxon>Eukaryota</taxon>
        <taxon>Metazoa</taxon>
        <taxon>Chordata</taxon>
        <taxon>Craniata</taxon>
        <taxon>Vertebrata</taxon>
        <taxon>Euteleostomi</taxon>
        <taxon>Actinopterygii</taxon>
        <taxon>Neopterygii</taxon>
        <taxon>Teleostei</taxon>
        <taxon>Anguilliformes</taxon>
        <taxon>Anguillidae</taxon>
        <taxon>Anguilla</taxon>
    </lineage>
</organism>
<accession>A0A0E9Q882</accession>
<name>A0A0E9Q882_ANGAN</name>
<reference evidence="1" key="1">
    <citation type="submission" date="2014-11" db="EMBL/GenBank/DDBJ databases">
        <authorList>
            <person name="Amaro Gonzalez C."/>
        </authorList>
    </citation>
    <scope>NUCLEOTIDE SEQUENCE</scope>
</reference>